<dbReference type="InterPro" id="IPR013126">
    <property type="entry name" value="Hsp_70_fam"/>
</dbReference>
<dbReference type="STRING" id="1353952.A0A165C5P5"/>
<keyword evidence="2" id="KW-0067">ATP-binding</keyword>
<organism evidence="4 5">
    <name type="scientific">Calocera cornea HHB12733</name>
    <dbReference type="NCBI Taxonomy" id="1353952"/>
    <lineage>
        <taxon>Eukaryota</taxon>
        <taxon>Fungi</taxon>
        <taxon>Dikarya</taxon>
        <taxon>Basidiomycota</taxon>
        <taxon>Agaricomycotina</taxon>
        <taxon>Dacrymycetes</taxon>
        <taxon>Dacrymycetales</taxon>
        <taxon>Dacrymycetaceae</taxon>
        <taxon>Calocera</taxon>
    </lineage>
</organism>
<dbReference type="InterPro" id="IPR018181">
    <property type="entry name" value="Heat_shock_70_CS"/>
</dbReference>
<dbReference type="GO" id="GO:0005524">
    <property type="term" value="F:ATP binding"/>
    <property type="evidence" value="ECO:0007669"/>
    <property type="project" value="UniProtKB-KW"/>
</dbReference>
<dbReference type="EMBL" id="KV424197">
    <property type="protein sequence ID" value="KZT50276.1"/>
    <property type="molecule type" value="Genomic_DNA"/>
</dbReference>
<dbReference type="SUPFAM" id="SSF53067">
    <property type="entry name" value="Actin-like ATPase domain"/>
    <property type="match status" value="1"/>
</dbReference>
<dbReference type="PRINTS" id="PR00301">
    <property type="entry name" value="HEATSHOCK70"/>
</dbReference>
<dbReference type="InParanoid" id="A0A165C5P5"/>
<evidence type="ECO:0000256" key="2">
    <source>
        <dbReference type="ARBA" id="ARBA00022840"/>
    </source>
</evidence>
<dbReference type="Gene3D" id="3.90.640.10">
    <property type="entry name" value="Actin, Chain A, domain 4"/>
    <property type="match status" value="1"/>
</dbReference>
<gene>
    <name evidence="4" type="ORF">CALCODRAFT_537026</name>
</gene>
<accession>A0A165C5P5</accession>
<dbReference type="GO" id="GO:0140662">
    <property type="term" value="F:ATP-dependent protein folding chaperone"/>
    <property type="evidence" value="ECO:0007669"/>
    <property type="project" value="InterPro"/>
</dbReference>
<keyword evidence="1" id="KW-0547">Nucleotide-binding</keyword>
<dbReference type="Gene3D" id="2.60.34.10">
    <property type="entry name" value="Substrate Binding Domain Of DNAk, Chain A, domain 1"/>
    <property type="match status" value="1"/>
</dbReference>
<dbReference type="InterPro" id="IPR043129">
    <property type="entry name" value="ATPase_NBD"/>
</dbReference>
<feature type="region of interest" description="Disordered" evidence="3">
    <location>
        <begin position="302"/>
        <end position="335"/>
    </location>
</feature>
<dbReference type="SUPFAM" id="SSF100920">
    <property type="entry name" value="Heat shock protein 70kD (HSP70), peptide-binding domain"/>
    <property type="match status" value="1"/>
</dbReference>
<proteinExistence type="predicted"/>
<keyword evidence="5" id="KW-1185">Reference proteome</keyword>
<evidence type="ECO:0000313" key="5">
    <source>
        <dbReference type="Proteomes" id="UP000076842"/>
    </source>
</evidence>
<evidence type="ECO:0000313" key="4">
    <source>
        <dbReference type="EMBL" id="KZT50276.1"/>
    </source>
</evidence>
<dbReference type="Proteomes" id="UP000076842">
    <property type="component" value="Unassembled WGS sequence"/>
</dbReference>
<evidence type="ECO:0000256" key="1">
    <source>
        <dbReference type="ARBA" id="ARBA00022741"/>
    </source>
</evidence>
<dbReference type="InterPro" id="IPR029047">
    <property type="entry name" value="HSP70_peptide-bd_sf"/>
</dbReference>
<keyword evidence="4" id="KW-0346">Stress response</keyword>
<sequence>MRIQNNLYTVIATAGGCRLGGRDFTDRLAEHLRQKVGVPIETPHVKHLLREEAEKVKRALASLLSQTALVKGSTVDAVVEVTQSTFNELNEDLYEVTRDCLAGLFDEPKVLKLDITRASVADIILIGGATRLPAIKALLKEEFPEKTLINKLDVDEAVGTGAALYAFIKADVNPLSLSIHVSDNTMQVIVARNEEVPARKSQIFETTDDYQTEVVISVYQGERRMAKHNRQLGGFTVADLPAKRRGKVKINVTFEIDGDDLLSVLASQVGGYQSNSLEMSVLGHGMSPEELARCVEEAQKLDEEASKPASLTAALGGTAIPRQEGSAEMSSHGGG</sequence>
<protein>
    <submittedName>
        <fullName evidence="4">Heat shock protein 70</fullName>
    </submittedName>
</protein>
<evidence type="ECO:0000256" key="3">
    <source>
        <dbReference type="SAM" id="MobiDB-lite"/>
    </source>
</evidence>
<dbReference type="AlphaFoldDB" id="A0A165C5P5"/>
<dbReference type="PROSITE" id="PS01036">
    <property type="entry name" value="HSP70_3"/>
    <property type="match status" value="1"/>
</dbReference>
<dbReference type="Gene3D" id="3.30.420.40">
    <property type="match status" value="2"/>
</dbReference>
<dbReference type="PROSITE" id="PS51257">
    <property type="entry name" value="PROKAR_LIPOPROTEIN"/>
    <property type="match status" value="1"/>
</dbReference>
<reference evidence="4 5" key="1">
    <citation type="journal article" date="2016" name="Mol. Biol. Evol.">
        <title>Comparative Genomics of Early-Diverging Mushroom-Forming Fungi Provides Insights into the Origins of Lignocellulose Decay Capabilities.</title>
        <authorList>
            <person name="Nagy L.G."/>
            <person name="Riley R."/>
            <person name="Tritt A."/>
            <person name="Adam C."/>
            <person name="Daum C."/>
            <person name="Floudas D."/>
            <person name="Sun H."/>
            <person name="Yadav J.S."/>
            <person name="Pangilinan J."/>
            <person name="Larsson K.H."/>
            <person name="Matsuura K."/>
            <person name="Barry K."/>
            <person name="Labutti K."/>
            <person name="Kuo R."/>
            <person name="Ohm R.A."/>
            <person name="Bhattacharya S.S."/>
            <person name="Shirouzu T."/>
            <person name="Yoshinaga Y."/>
            <person name="Martin F.M."/>
            <person name="Grigoriev I.V."/>
            <person name="Hibbett D.S."/>
        </authorList>
    </citation>
    <scope>NUCLEOTIDE SEQUENCE [LARGE SCALE GENOMIC DNA]</scope>
    <source>
        <strain evidence="4 5">HHB12733</strain>
    </source>
</reference>
<dbReference type="Pfam" id="PF00012">
    <property type="entry name" value="HSP70"/>
    <property type="match status" value="1"/>
</dbReference>
<dbReference type="OrthoDB" id="2919866at2759"/>
<name>A0A165C5P5_9BASI</name>
<dbReference type="PANTHER" id="PTHR19375">
    <property type="entry name" value="HEAT SHOCK PROTEIN 70KDA"/>
    <property type="match status" value="1"/>
</dbReference>